<keyword evidence="3" id="KW-0808">Transferase</keyword>
<reference evidence="3 4" key="1">
    <citation type="submission" date="2016-10" db="EMBL/GenBank/DDBJ databases">
        <authorList>
            <person name="Varghese N."/>
            <person name="Submissions S."/>
        </authorList>
    </citation>
    <scope>NUCLEOTIDE SEQUENCE [LARGE SCALE GENOMIC DNA]</scope>
    <source>
        <strain evidence="3 4">LMG 18378</strain>
    </source>
</reference>
<sequence length="263" mass="29381">MCFERSSDTKGSKVHGTVSALPEISLVGVFHREGIRAQWSLWSFQRMRRWAAFHGLLVQLVVVLDRPDGNTRRIVGEHPALLSTDRLLEVEHGDLSQARNAGVCLADGEFLGIFDGDSYCSANWLIEALGVMRRCGGQVVVHPEYLLHHGQVFSYTRCIDQLVDTYNPENCFKHYPWGATVFARRDVFEAVPYQPVATEQTGFAFPDWHWGVEIIASGRLHTLAVGTAAFCRGMPETFPSLCEGMASVLRPGAFFSSRPPEVR</sequence>
<dbReference type="InterPro" id="IPR001173">
    <property type="entry name" value="Glyco_trans_2-like"/>
</dbReference>
<accession>A0AAQ1HPR3</accession>
<evidence type="ECO:0000313" key="4">
    <source>
        <dbReference type="Proteomes" id="UP000183385"/>
    </source>
</evidence>
<name>A0AAQ1HPR3_9PSED</name>
<dbReference type="AlphaFoldDB" id="A0AAQ1HPR3"/>
<proteinExistence type="predicted"/>
<keyword evidence="4" id="KW-1185">Reference proteome</keyword>
<keyword evidence="1" id="KW-1003">Cell membrane</keyword>
<dbReference type="RefSeq" id="WP_159458807.1">
    <property type="nucleotide sequence ID" value="NZ_FOLS01000001.1"/>
</dbReference>
<keyword evidence="1" id="KW-0472">Membrane</keyword>
<dbReference type="Proteomes" id="UP000183385">
    <property type="component" value="Unassembled WGS sequence"/>
</dbReference>
<evidence type="ECO:0000259" key="2">
    <source>
        <dbReference type="Pfam" id="PF00535"/>
    </source>
</evidence>
<dbReference type="GO" id="GO:0016740">
    <property type="term" value="F:transferase activity"/>
    <property type="evidence" value="ECO:0007669"/>
    <property type="project" value="UniProtKB-KW"/>
</dbReference>
<dbReference type="SUPFAM" id="SSF53448">
    <property type="entry name" value="Nucleotide-diphospho-sugar transferases"/>
    <property type="match status" value="1"/>
</dbReference>
<evidence type="ECO:0000313" key="3">
    <source>
        <dbReference type="EMBL" id="SFB81322.1"/>
    </source>
</evidence>
<organism evidence="3 4">
    <name type="scientific">Pseudomonas citronellolis</name>
    <dbReference type="NCBI Taxonomy" id="53408"/>
    <lineage>
        <taxon>Bacteria</taxon>
        <taxon>Pseudomonadati</taxon>
        <taxon>Pseudomonadota</taxon>
        <taxon>Gammaproteobacteria</taxon>
        <taxon>Pseudomonadales</taxon>
        <taxon>Pseudomonadaceae</taxon>
        <taxon>Pseudomonas</taxon>
    </lineage>
</organism>
<evidence type="ECO:0000256" key="1">
    <source>
        <dbReference type="ARBA" id="ARBA00022519"/>
    </source>
</evidence>
<keyword evidence="1" id="KW-0997">Cell inner membrane</keyword>
<gene>
    <name evidence="3" type="ORF">SAMN05216577_10124</name>
</gene>
<dbReference type="EMBL" id="FOLS01000001">
    <property type="protein sequence ID" value="SFB81322.1"/>
    <property type="molecule type" value="Genomic_DNA"/>
</dbReference>
<dbReference type="Gene3D" id="3.90.550.10">
    <property type="entry name" value="Spore Coat Polysaccharide Biosynthesis Protein SpsA, Chain A"/>
    <property type="match status" value="1"/>
</dbReference>
<feature type="domain" description="Glycosyltransferase 2-like" evidence="2">
    <location>
        <begin position="56"/>
        <end position="140"/>
    </location>
</feature>
<comment type="caution">
    <text evidence="3">The sequence shown here is derived from an EMBL/GenBank/DDBJ whole genome shotgun (WGS) entry which is preliminary data.</text>
</comment>
<protein>
    <submittedName>
        <fullName evidence="3">Glycosyl transferase family 2</fullName>
    </submittedName>
</protein>
<dbReference type="Pfam" id="PF00535">
    <property type="entry name" value="Glycos_transf_2"/>
    <property type="match status" value="1"/>
</dbReference>
<dbReference type="InterPro" id="IPR029044">
    <property type="entry name" value="Nucleotide-diphossugar_trans"/>
</dbReference>